<evidence type="ECO:0000256" key="1">
    <source>
        <dbReference type="ARBA" id="ARBA00022801"/>
    </source>
</evidence>
<dbReference type="InterPro" id="IPR011973">
    <property type="entry name" value="PaaD"/>
</dbReference>
<proteinExistence type="predicted"/>
<dbReference type="EMBL" id="BNAW01000009">
    <property type="protein sequence ID" value="GHG09965.1"/>
    <property type="molecule type" value="Genomic_DNA"/>
</dbReference>
<comment type="caution">
    <text evidence="3">The sequence shown here is derived from an EMBL/GenBank/DDBJ whole genome shotgun (WGS) entry which is preliminary data.</text>
</comment>
<sequence>MTPARTTAFTERHREVTVHSVSLETQRMTNAAHTMFAADEASRALGIELVEASDGRAVATMTITREMVNGHDIAHGGYVFLLADTTFACACNTHGPVTVAAGAEISFVAAGRLGDHLVATATERTRYGRNGIYDVTVHRETPAGPEVVAEFRGRSRVLSAKRD</sequence>
<dbReference type="InterPro" id="IPR052723">
    <property type="entry name" value="Acyl-CoA_thioesterase_PaaI"/>
</dbReference>
<dbReference type="PANTHER" id="PTHR42856">
    <property type="entry name" value="ACYL-COENZYME A THIOESTERASE PAAI"/>
    <property type="match status" value="1"/>
</dbReference>
<reference evidence="4" key="1">
    <citation type="journal article" date="2019" name="Int. J. Syst. Evol. Microbiol.">
        <title>The Global Catalogue of Microorganisms (GCM) 10K type strain sequencing project: providing services to taxonomists for standard genome sequencing and annotation.</title>
        <authorList>
            <consortium name="The Broad Institute Genomics Platform"/>
            <consortium name="The Broad Institute Genome Sequencing Center for Infectious Disease"/>
            <person name="Wu L."/>
            <person name="Ma J."/>
        </authorList>
    </citation>
    <scope>NUCLEOTIDE SEQUENCE [LARGE SCALE GENOMIC DNA]</scope>
    <source>
        <strain evidence="4">CGMCC 4.7680</strain>
    </source>
</reference>
<protein>
    <submittedName>
        <fullName evidence="3">Phenylacetic acid degradation protein PaaD</fullName>
    </submittedName>
</protein>
<dbReference type="SUPFAM" id="SSF54637">
    <property type="entry name" value="Thioesterase/thiol ester dehydrase-isomerase"/>
    <property type="match status" value="1"/>
</dbReference>
<evidence type="ECO:0000313" key="3">
    <source>
        <dbReference type="EMBL" id="GHG09965.1"/>
    </source>
</evidence>
<feature type="domain" description="Thioesterase" evidence="2">
    <location>
        <begin position="73"/>
        <end position="142"/>
    </location>
</feature>
<dbReference type="NCBIfam" id="TIGR00369">
    <property type="entry name" value="unchar_dom_1"/>
    <property type="match status" value="1"/>
</dbReference>
<dbReference type="InterPro" id="IPR006683">
    <property type="entry name" value="Thioestr_dom"/>
</dbReference>
<dbReference type="NCBIfam" id="TIGR02286">
    <property type="entry name" value="PaaD"/>
    <property type="match status" value="1"/>
</dbReference>
<dbReference type="PANTHER" id="PTHR42856:SF1">
    <property type="entry name" value="ACYL-COENZYME A THIOESTERASE PAAI"/>
    <property type="match status" value="1"/>
</dbReference>
<dbReference type="InterPro" id="IPR003736">
    <property type="entry name" value="PAAI_dom"/>
</dbReference>
<evidence type="ECO:0000259" key="2">
    <source>
        <dbReference type="Pfam" id="PF03061"/>
    </source>
</evidence>
<keyword evidence="1" id="KW-0378">Hydrolase</keyword>
<evidence type="ECO:0000313" key="4">
    <source>
        <dbReference type="Proteomes" id="UP000649955"/>
    </source>
</evidence>
<dbReference type="Proteomes" id="UP000649955">
    <property type="component" value="Unassembled WGS sequence"/>
</dbReference>
<name>A0ABQ3KA79_9PSEU</name>
<organism evidence="3 4">
    <name type="scientific">Amycolatopsis bullii</name>
    <dbReference type="NCBI Taxonomy" id="941987"/>
    <lineage>
        <taxon>Bacteria</taxon>
        <taxon>Bacillati</taxon>
        <taxon>Actinomycetota</taxon>
        <taxon>Actinomycetes</taxon>
        <taxon>Pseudonocardiales</taxon>
        <taxon>Pseudonocardiaceae</taxon>
        <taxon>Amycolatopsis</taxon>
    </lineage>
</organism>
<dbReference type="InterPro" id="IPR029069">
    <property type="entry name" value="HotDog_dom_sf"/>
</dbReference>
<dbReference type="Pfam" id="PF03061">
    <property type="entry name" value="4HBT"/>
    <property type="match status" value="1"/>
</dbReference>
<keyword evidence="4" id="KW-1185">Reference proteome</keyword>
<dbReference type="CDD" id="cd03443">
    <property type="entry name" value="PaaI_thioesterase"/>
    <property type="match status" value="1"/>
</dbReference>
<dbReference type="Gene3D" id="3.10.129.10">
    <property type="entry name" value="Hotdog Thioesterase"/>
    <property type="match status" value="1"/>
</dbReference>
<accession>A0ABQ3KA79</accession>
<gene>
    <name evidence="3" type="primary">paaI</name>
    <name evidence="3" type="ORF">GCM10017567_28820</name>
</gene>